<feature type="repeat" description="ANK" evidence="3">
    <location>
        <begin position="1206"/>
        <end position="1238"/>
    </location>
</feature>
<evidence type="ECO:0000256" key="3">
    <source>
        <dbReference type="PROSITE-ProRule" id="PRU00023"/>
    </source>
</evidence>
<feature type="transmembrane region" description="Helical" evidence="6">
    <location>
        <begin position="53"/>
        <end position="74"/>
    </location>
</feature>
<dbReference type="SMART" id="SM00248">
    <property type="entry name" value="ANK"/>
    <property type="match status" value="10"/>
</dbReference>
<evidence type="ECO:0000313" key="9">
    <source>
        <dbReference type="Proteomes" id="UP000730481"/>
    </source>
</evidence>
<keyword evidence="2 3" id="KW-0040">ANK repeat</keyword>
<feature type="repeat" description="ANK" evidence="3">
    <location>
        <begin position="1040"/>
        <end position="1072"/>
    </location>
</feature>
<sequence>MFLLLLFVGCATADAGDDFSNNLFSDLAPLLALFGERVAMQFMSQSMGWADHFILAMAPVGIITIIVSAIRVGGPSWLKAIIGRARENLAVAEAELMSSMSKEVCELWNGQEVVRCMGSAPVIEFICLLPKDAESYAQMEIETVSLKEALKRGDLITFNSKGQDPEGGLPSSDPPKPKIVIVRNTTAEAPNISLNSHSQFGRGGLRVVAVIATILQFGVLAFCGFATYHPNLKFKKDDSAIQDYAFPCTATGTLTLIVGLLICSHVVESSTTEERYKPGPGRRARMVWLQKTQTVSDQHFGSYAIFAADDRELITTSHRAIKGKEAKDAINGSREGVKCAKKPSADLKAKAKEVLVKPLSHFGIKAVIGTATSLCGFIVQFIGLRGMHWSASIAQLLAVLIMMAFRALVRRGLAKPPECIKLTSGFELDWFATALGDIDKSPWMAQRAPNINSQTRKAFRKWTVRTGEIAQKHDNGSGTDPAPEPNNSGSEANYLVSALDAKHLCSAHEVMKLRRNLGRLADWRGPASEEAISVARAIEITMDTLFGTSCKDSLFSWSLCAQFGGLDNPVNFQLKRQESGKWKAYSDEIEASLSLWLYSVNELEDKDPQNPSVQPIKRDDEDDGWHRAKGSSMKRRLRLLGLRTKVLDRSLEWWMPNEAPSILQVRDDEEIVKEVERHRLVGSSVQHRIKDNPLNLGPPEADITSNTNPDPVDSEMSSAENDSTEVNKDSSKILLVAESYSPLKLLYAQDIFSAFMWTAADLLSNPMPGAAEIRPIDDASGADSWQSFKLRNNVYLSVIPPLGVQHKLPKAEAIVRLARDHSKRYEKMGLLAEAGRIYEWLFEAVTVFQPESRVCVRATTVLMEHLRQLTLTIELKALENDEGDLKDLERQKSNLEERLRDNRDNGNTAVISVVSNLVRMYKAQRRGWKCGLTQEDKFERKVESDMEDKSDEEGPDVDHMFRGLMTIPYLGLTKLHQVAVYDRRLLFNRSERDDAVNSAVSVDRRDVMDWTPLHYAAAFGGLGVYPSSHYKMDTTACDLMEWTPLHYACLRGNEYMVLNLIGQGAEVNAQGRDGKAPLHCAAMGGHLDLVKLLVEAGAEIDVADAFWTTPLLWAARNGYESIVDYLWPETSHKLRDYKGRTALHLAVAAGKIGMVKNLLNQQPKADAEARDRSGETPLHYAAQRGQEAMANLLIKAGASTEVHDNRAITPLHLAVLNRQDGIVRTLLDAGANTEAQYYRVMTPLHYAAQGRSEAIVRLLIDAGADKEAQDEEGLTPLHSAVKQELEATLALLVDAGASKEAPDKIGLIPLLSVVQNGLEAVVRLFINAGADKDARDKEGLTPLYVAVARGQHNYERWLDNTKKIRGEEWDEGNFMDECYPGLNADAAIVKLLIDAGSDKDAAAFSGSTPRQAASRSFNPYIRRLLNIAE</sequence>
<feature type="repeat" description="ANK" evidence="3">
    <location>
        <begin position="1173"/>
        <end position="1205"/>
    </location>
</feature>
<keyword evidence="1" id="KW-0677">Repeat</keyword>
<keyword evidence="7" id="KW-0732">Signal</keyword>
<evidence type="ECO:0000313" key="8">
    <source>
        <dbReference type="EMBL" id="KAF4334970.1"/>
    </source>
</evidence>
<feature type="region of interest" description="Disordered" evidence="5">
    <location>
        <begin position="689"/>
        <end position="725"/>
    </location>
</feature>
<feature type="signal peptide" evidence="7">
    <location>
        <begin position="1"/>
        <end position="15"/>
    </location>
</feature>
<keyword evidence="6" id="KW-0812">Transmembrane</keyword>
<feature type="chain" id="PRO_5040426719" evidence="7">
    <location>
        <begin position="16"/>
        <end position="1429"/>
    </location>
</feature>
<feature type="region of interest" description="Disordered" evidence="5">
    <location>
        <begin position="158"/>
        <end position="177"/>
    </location>
</feature>
<dbReference type="InterPro" id="IPR036770">
    <property type="entry name" value="Ankyrin_rpt-contain_sf"/>
</dbReference>
<dbReference type="InterPro" id="IPR051165">
    <property type="entry name" value="Multifunctional_ANK_Repeat"/>
</dbReference>
<dbReference type="PROSITE" id="PS50297">
    <property type="entry name" value="ANK_REP_REGION"/>
    <property type="match status" value="7"/>
</dbReference>
<dbReference type="PRINTS" id="PR01415">
    <property type="entry name" value="ANKYRIN"/>
</dbReference>
<dbReference type="Pfam" id="PF12796">
    <property type="entry name" value="Ank_2"/>
    <property type="match status" value="3"/>
</dbReference>
<feature type="compositionally biased region" description="Polar residues" evidence="5">
    <location>
        <begin position="703"/>
        <end position="721"/>
    </location>
</feature>
<dbReference type="PANTHER" id="PTHR24123:SF33">
    <property type="entry name" value="PROTEIN HOS4"/>
    <property type="match status" value="1"/>
</dbReference>
<evidence type="ECO:0000256" key="7">
    <source>
        <dbReference type="SAM" id="SignalP"/>
    </source>
</evidence>
<evidence type="ECO:0000256" key="1">
    <source>
        <dbReference type="ARBA" id="ARBA00022737"/>
    </source>
</evidence>
<protein>
    <submittedName>
        <fullName evidence="8">Ankyrin repeat</fullName>
    </submittedName>
</protein>
<keyword evidence="6" id="KW-0472">Membrane</keyword>
<feature type="repeat" description="ANK" evidence="3">
    <location>
        <begin position="1138"/>
        <end position="1170"/>
    </location>
</feature>
<dbReference type="EMBL" id="PVQB02000609">
    <property type="protein sequence ID" value="KAF4334970.1"/>
    <property type="molecule type" value="Genomic_DNA"/>
</dbReference>
<dbReference type="InterPro" id="IPR002110">
    <property type="entry name" value="Ankyrin_rpt"/>
</dbReference>
<feature type="region of interest" description="Disordered" evidence="5">
    <location>
        <begin position="606"/>
        <end position="628"/>
    </location>
</feature>
<feature type="transmembrane region" description="Helical" evidence="6">
    <location>
        <begin position="244"/>
        <end position="267"/>
    </location>
</feature>
<evidence type="ECO:0000256" key="6">
    <source>
        <dbReference type="SAM" id="Phobius"/>
    </source>
</evidence>
<gene>
    <name evidence="8" type="ORF">FBEOM_11167</name>
</gene>
<organism evidence="8 9">
    <name type="scientific">Fusarium beomiforme</name>
    <dbReference type="NCBI Taxonomy" id="44412"/>
    <lineage>
        <taxon>Eukaryota</taxon>
        <taxon>Fungi</taxon>
        <taxon>Dikarya</taxon>
        <taxon>Ascomycota</taxon>
        <taxon>Pezizomycotina</taxon>
        <taxon>Sordariomycetes</taxon>
        <taxon>Hypocreomycetidae</taxon>
        <taxon>Hypocreales</taxon>
        <taxon>Nectriaceae</taxon>
        <taxon>Fusarium</taxon>
        <taxon>Fusarium burgessii species complex</taxon>
    </lineage>
</organism>
<keyword evidence="6" id="KW-1133">Transmembrane helix</keyword>
<feature type="repeat" description="ANK" evidence="3">
    <location>
        <begin position="1073"/>
        <end position="1105"/>
    </location>
</feature>
<accession>A0A9P5A9X5</accession>
<keyword evidence="9" id="KW-1185">Reference proteome</keyword>
<keyword evidence="4" id="KW-0175">Coiled coil</keyword>
<feature type="transmembrane region" description="Helical" evidence="6">
    <location>
        <begin position="207"/>
        <end position="228"/>
    </location>
</feature>
<feature type="repeat" description="ANK" evidence="3">
    <location>
        <begin position="1272"/>
        <end position="1304"/>
    </location>
</feature>
<proteinExistence type="predicted"/>
<dbReference type="PANTHER" id="PTHR24123">
    <property type="entry name" value="ANKYRIN REPEAT-CONTAINING"/>
    <property type="match status" value="1"/>
</dbReference>
<feature type="transmembrane region" description="Helical" evidence="6">
    <location>
        <begin position="362"/>
        <end position="383"/>
    </location>
</feature>
<evidence type="ECO:0000256" key="5">
    <source>
        <dbReference type="SAM" id="MobiDB-lite"/>
    </source>
</evidence>
<feature type="coiled-coil region" evidence="4">
    <location>
        <begin position="871"/>
        <end position="905"/>
    </location>
</feature>
<reference evidence="8" key="1">
    <citation type="journal article" date="2017" name="Mycologia">
        <title>Fusarium algeriense, sp. nov., a novel toxigenic crown rot pathogen of durum wheat from Algeria is nested in the Fusarium burgessii species complex.</title>
        <authorList>
            <person name="Laraba I."/>
            <person name="Keddad A."/>
            <person name="Boureghda H."/>
            <person name="Abdallah N."/>
            <person name="Vaughan M.M."/>
            <person name="Proctor R.H."/>
            <person name="Busman M."/>
            <person name="O'Donnell K."/>
        </authorList>
    </citation>
    <scope>NUCLEOTIDE SEQUENCE</scope>
    <source>
        <strain evidence="8">NRRL 25174</strain>
    </source>
</reference>
<evidence type="ECO:0000256" key="2">
    <source>
        <dbReference type="ARBA" id="ARBA00023043"/>
    </source>
</evidence>
<feature type="repeat" description="ANK" evidence="3">
    <location>
        <begin position="1239"/>
        <end position="1271"/>
    </location>
</feature>
<feature type="repeat" description="ANK" evidence="3">
    <location>
        <begin position="1305"/>
        <end position="1337"/>
    </location>
</feature>
<feature type="region of interest" description="Disordered" evidence="5">
    <location>
        <begin position="470"/>
        <end position="491"/>
    </location>
</feature>
<dbReference type="OrthoDB" id="194358at2759"/>
<evidence type="ECO:0000256" key="4">
    <source>
        <dbReference type="SAM" id="Coils"/>
    </source>
</evidence>
<reference evidence="8" key="2">
    <citation type="submission" date="2020-02" db="EMBL/GenBank/DDBJ databases">
        <title>Identification and distribution of gene clusters putatively required for synthesis of sphingolipid metabolism inhibitors in phylogenetically diverse species of the filamentous fungus Fusarium.</title>
        <authorList>
            <person name="Kim H.-S."/>
            <person name="Busman M."/>
            <person name="Brown D.W."/>
            <person name="Divon H."/>
            <person name="Uhlig S."/>
            <person name="Proctor R.H."/>
        </authorList>
    </citation>
    <scope>NUCLEOTIDE SEQUENCE</scope>
    <source>
        <strain evidence="8">NRRL 25174</strain>
    </source>
</reference>
<comment type="caution">
    <text evidence="8">The sequence shown here is derived from an EMBL/GenBank/DDBJ whole genome shotgun (WGS) entry which is preliminary data.</text>
</comment>
<dbReference type="SUPFAM" id="SSF48403">
    <property type="entry name" value="Ankyrin repeat"/>
    <property type="match status" value="1"/>
</dbReference>
<dbReference type="Gene3D" id="1.25.40.20">
    <property type="entry name" value="Ankyrin repeat-containing domain"/>
    <property type="match status" value="2"/>
</dbReference>
<dbReference type="Proteomes" id="UP000730481">
    <property type="component" value="Unassembled WGS sequence"/>
</dbReference>
<dbReference type="PROSITE" id="PS50088">
    <property type="entry name" value="ANK_REPEAT"/>
    <property type="match status" value="8"/>
</dbReference>
<name>A0A9P5A9X5_9HYPO</name>